<dbReference type="Proteomes" id="UP000186698">
    <property type="component" value="Chromosome 9_10S"/>
</dbReference>
<name>A0A8J1LZ68_XENLA</name>
<dbReference type="CTD" id="121398785"/>
<feature type="region of interest" description="Disordered" evidence="1">
    <location>
        <begin position="117"/>
        <end position="157"/>
    </location>
</feature>
<dbReference type="KEGG" id="xla:121398785"/>
<organism evidence="2 3">
    <name type="scientific">Xenopus laevis</name>
    <name type="common">African clawed frog</name>
    <dbReference type="NCBI Taxonomy" id="8355"/>
    <lineage>
        <taxon>Eukaryota</taxon>
        <taxon>Metazoa</taxon>
        <taxon>Chordata</taxon>
        <taxon>Craniata</taxon>
        <taxon>Vertebrata</taxon>
        <taxon>Euteleostomi</taxon>
        <taxon>Amphibia</taxon>
        <taxon>Batrachia</taxon>
        <taxon>Anura</taxon>
        <taxon>Pipoidea</taxon>
        <taxon>Pipidae</taxon>
        <taxon>Xenopodinae</taxon>
        <taxon>Xenopus</taxon>
        <taxon>Xenopus</taxon>
    </lineage>
</organism>
<evidence type="ECO:0000313" key="3">
    <source>
        <dbReference type="RefSeq" id="XP_041434020.1"/>
    </source>
</evidence>
<protein>
    <submittedName>
        <fullName evidence="3">Uncharacterized protein LOC121398785</fullName>
    </submittedName>
</protein>
<feature type="compositionally biased region" description="Basic residues" evidence="1">
    <location>
        <begin position="124"/>
        <end position="134"/>
    </location>
</feature>
<dbReference type="AlphaFoldDB" id="A0A8J1LZ68"/>
<keyword evidence="2" id="KW-1185">Reference proteome</keyword>
<feature type="compositionally biased region" description="Basic and acidic residues" evidence="1">
    <location>
        <begin position="144"/>
        <end position="157"/>
    </location>
</feature>
<evidence type="ECO:0000313" key="2">
    <source>
        <dbReference type="Proteomes" id="UP000186698"/>
    </source>
</evidence>
<sequence>MIRFECHKCEFIGCLLIGCTAGPSPWSHLVMSSTKLTLGPEMTVFSVVALQSEEKEHFSVLALQSEEKENFQFWICSQKRRRIFFGEYFIGFRATQDMGNYISTFVDPIVGLRRRRFQAPSKSSQKHPARHRSSAQKQNLGWPDQRRGAKEMDRARIPMDHRRDHLIPVLYLRGKDLGVRSRFLHQPSKLMVIQKYLRMERLGFS</sequence>
<evidence type="ECO:0000256" key="1">
    <source>
        <dbReference type="SAM" id="MobiDB-lite"/>
    </source>
</evidence>
<accession>A0A8J1LZ68</accession>
<proteinExistence type="predicted"/>
<reference evidence="3" key="1">
    <citation type="submission" date="2025-08" db="UniProtKB">
        <authorList>
            <consortium name="RefSeq"/>
        </authorList>
    </citation>
    <scope>IDENTIFICATION</scope>
    <source>
        <strain evidence="3">J_2021</strain>
        <tissue evidence="3">Erythrocytes</tissue>
    </source>
</reference>
<dbReference type="GeneID" id="121398785"/>
<gene>
    <name evidence="3" type="primary">LOC121398785</name>
</gene>
<dbReference type="RefSeq" id="XP_041434020.1">
    <property type="nucleotide sequence ID" value="XM_041578086.1"/>
</dbReference>